<feature type="compositionally biased region" description="Basic and acidic residues" evidence="1">
    <location>
        <begin position="28"/>
        <end position="45"/>
    </location>
</feature>
<feature type="region of interest" description="Disordered" evidence="1">
    <location>
        <begin position="28"/>
        <end position="49"/>
    </location>
</feature>
<dbReference type="RefSeq" id="WP_259088953.1">
    <property type="nucleotide sequence ID" value="NZ_JANUAE010000018.1"/>
</dbReference>
<dbReference type="Proteomes" id="UP001155057">
    <property type="component" value="Unassembled WGS sequence"/>
</dbReference>
<organism evidence="2 3">
    <name type="scientific">Salinibacter ruber</name>
    <dbReference type="NCBI Taxonomy" id="146919"/>
    <lineage>
        <taxon>Bacteria</taxon>
        <taxon>Pseudomonadati</taxon>
        <taxon>Rhodothermota</taxon>
        <taxon>Rhodothermia</taxon>
        <taxon>Rhodothermales</taxon>
        <taxon>Salinibacteraceae</taxon>
        <taxon>Salinibacter</taxon>
    </lineage>
</organism>
<reference evidence="2" key="1">
    <citation type="submission" date="2022-08" db="EMBL/GenBank/DDBJ databases">
        <title>Genomic Encyclopedia of Type Strains, Phase V (KMG-V): Genome sequencing to study the core and pangenomes of soil and plant-associated prokaryotes.</title>
        <authorList>
            <person name="Whitman W."/>
        </authorList>
    </citation>
    <scope>NUCLEOTIDE SEQUENCE</scope>
    <source>
        <strain evidence="2">SP3049</strain>
    </source>
</reference>
<accession>A0A9X2Q5S1</accession>
<evidence type="ECO:0000313" key="3">
    <source>
        <dbReference type="Proteomes" id="UP001155057"/>
    </source>
</evidence>
<sequence length="77" mass="8966">MDDTISASRDLTYEAEKEQLNREYAQKRAQLEKKHAREHGKENDLHGAAADTHWTYSKYGSPRARDQEMIKEGMRVS</sequence>
<comment type="caution">
    <text evidence="2">The sequence shown here is derived from an EMBL/GenBank/DDBJ whole genome shotgun (WGS) entry which is preliminary data.</text>
</comment>
<name>A0A9X2Q5S1_9BACT</name>
<protein>
    <submittedName>
        <fullName evidence="2">Uncharacterized protein</fullName>
    </submittedName>
</protein>
<proteinExistence type="predicted"/>
<evidence type="ECO:0000313" key="2">
    <source>
        <dbReference type="EMBL" id="MCS3711811.1"/>
    </source>
</evidence>
<dbReference type="AlphaFoldDB" id="A0A9X2Q5S1"/>
<gene>
    <name evidence="2" type="ORF">GGP61_003446</name>
</gene>
<dbReference type="EMBL" id="JANUAE010000018">
    <property type="protein sequence ID" value="MCS3711811.1"/>
    <property type="molecule type" value="Genomic_DNA"/>
</dbReference>
<evidence type="ECO:0000256" key="1">
    <source>
        <dbReference type="SAM" id="MobiDB-lite"/>
    </source>
</evidence>